<protein>
    <submittedName>
        <fullName evidence="11">Nnf1-domain-containing protein</fullName>
    </submittedName>
</protein>
<evidence type="ECO:0000256" key="6">
    <source>
        <dbReference type="ARBA" id="ARBA00022838"/>
    </source>
</evidence>
<keyword evidence="8" id="KW-0131">Cell cycle</keyword>
<evidence type="ECO:0000256" key="3">
    <source>
        <dbReference type="ARBA" id="ARBA00022454"/>
    </source>
</evidence>
<accession>A0A1Y2EF47</accession>
<feature type="region of interest" description="Disordered" evidence="10">
    <location>
        <begin position="1"/>
        <end position="66"/>
    </location>
</feature>
<dbReference type="PANTHER" id="PTHR15459">
    <property type="entry name" value="POLYAMINE-MODULATED FACTOR 1"/>
    <property type="match status" value="1"/>
</dbReference>
<organism evidence="11 12">
    <name type="scientific">Pseudomassariella vexata</name>
    <dbReference type="NCBI Taxonomy" id="1141098"/>
    <lineage>
        <taxon>Eukaryota</taxon>
        <taxon>Fungi</taxon>
        <taxon>Dikarya</taxon>
        <taxon>Ascomycota</taxon>
        <taxon>Pezizomycotina</taxon>
        <taxon>Sordariomycetes</taxon>
        <taxon>Xylariomycetidae</taxon>
        <taxon>Amphisphaeriales</taxon>
        <taxon>Pseudomassariaceae</taxon>
        <taxon>Pseudomassariella</taxon>
    </lineage>
</organism>
<keyword evidence="5" id="KW-0498">Mitosis</keyword>
<keyword evidence="4" id="KW-0132">Cell division</keyword>
<proteinExistence type="predicted"/>
<evidence type="ECO:0000256" key="8">
    <source>
        <dbReference type="ARBA" id="ARBA00023306"/>
    </source>
</evidence>
<gene>
    <name evidence="11" type="ORF">BCR38DRAFT_384381</name>
</gene>
<dbReference type="Proteomes" id="UP000193689">
    <property type="component" value="Unassembled WGS sequence"/>
</dbReference>
<comment type="caution">
    <text evidence="11">The sequence shown here is derived from an EMBL/GenBank/DDBJ whole genome shotgun (WGS) entry which is preliminary data.</text>
</comment>
<evidence type="ECO:0000256" key="4">
    <source>
        <dbReference type="ARBA" id="ARBA00022618"/>
    </source>
</evidence>
<dbReference type="OrthoDB" id="18453at2759"/>
<keyword evidence="3" id="KW-0158">Chromosome</keyword>
<name>A0A1Y2EF47_9PEZI</name>
<comment type="subcellular location">
    <subcellularLocation>
        <location evidence="2">Chromosome</location>
        <location evidence="2">Centromere</location>
        <location evidence="2">Kinetochore</location>
    </subcellularLocation>
    <subcellularLocation>
        <location evidence="1">Nucleus</location>
    </subcellularLocation>
</comment>
<dbReference type="GO" id="GO:0051301">
    <property type="term" value="P:cell division"/>
    <property type="evidence" value="ECO:0007669"/>
    <property type="project" value="UniProtKB-KW"/>
</dbReference>
<evidence type="ECO:0000313" key="12">
    <source>
        <dbReference type="Proteomes" id="UP000193689"/>
    </source>
</evidence>
<keyword evidence="9" id="KW-0137">Centromere</keyword>
<dbReference type="FunCoup" id="A0A1Y2EF47">
    <property type="interactions" value="32"/>
</dbReference>
<dbReference type="InterPro" id="IPR007128">
    <property type="entry name" value="PMF1/Nnf1"/>
</dbReference>
<evidence type="ECO:0000313" key="11">
    <source>
        <dbReference type="EMBL" id="ORY69896.1"/>
    </source>
</evidence>
<evidence type="ECO:0000256" key="7">
    <source>
        <dbReference type="ARBA" id="ARBA00023242"/>
    </source>
</evidence>
<dbReference type="PANTHER" id="PTHR15459:SF3">
    <property type="entry name" value="POLYAMINE-MODULATED FACTOR 1"/>
    <property type="match status" value="1"/>
</dbReference>
<evidence type="ECO:0000256" key="10">
    <source>
        <dbReference type="SAM" id="MobiDB-lite"/>
    </source>
</evidence>
<sequence>MTSEPAAPEAGDQLQPPISSKSTAASTPAPTPAPTAAPQPAAQQPQPQPAPASSPLPSRHTATTPGPRAARFQELLNGALSSTLKKLAWDNFAACYPTIASSAPATLKAVQKQMVERLGALCRKEFDSILANRNVVAKLNELEGLVSEAGRRRDEGGFVGEEREVPVPPHMLSAEDVLAAHLAPHLATQQSQLNARLQTMQAHNSKLFADIQGQRAEMASLMALLEKLFEDIDGANQMMDGVMDDVAKETRTVELEMSGT</sequence>
<reference evidence="11 12" key="1">
    <citation type="submission" date="2016-07" db="EMBL/GenBank/DDBJ databases">
        <title>Pervasive Adenine N6-methylation of Active Genes in Fungi.</title>
        <authorList>
            <consortium name="DOE Joint Genome Institute"/>
            <person name="Mondo S.J."/>
            <person name="Dannebaum R.O."/>
            <person name="Kuo R.C."/>
            <person name="Labutti K."/>
            <person name="Haridas S."/>
            <person name="Kuo A."/>
            <person name="Salamov A."/>
            <person name="Ahrendt S.R."/>
            <person name="Lipzen A."/>
            <person name="Sullivan W."/>
            <person name="Andreopoulos W.B."/>
            <person name="Clum A."/>
            <person name="Lindquist E."/>
            <person name="Daum C."/>
            <person name="Ramamoorthy G.K."/>
            <person name="Gryganskyi A."/>
            <person name="Culley D."/>
            <person name="Magnuson J.K."/>
            <person name="James T.Y."/>
            <person name="O'Malley M.A."/>
            <person name="Stajich J.E."/>
            <person name="Spatafora J.W."/>
            <person name="Visel A."/>
            <person name="Grigoriev I.V."/>
        </authorList>
    </citation>
    <scope>NUCLEOTIDE SEQUENCE [LARGE SCALE GENOMIC DNA]</scope>
    <source>
        <strain evidence="11 12">CBS 129021</strain>
    </source>
</reference>
<evidence type="ECO:0000256" key="5">
    <source>
        <dbReference type="ARBA" id="ARBA00022776"/>
    </source>
</evidence>
<dbReference type="InParanoid" id="A0A1Y2EF47"/>
<feature type="compositionally biased region" description="Low complexity" evidence="10">
    <location>
        <begin position="16"/>
        <end position="28"/>
    </location>
</feature>
<keyword evidence="12" id="KW-1185">Reference proteome</keyword>
<dbReference type="GeneID" id="63773668"/>
<keyword evidence="7" id="KW-0539">Nucleus</keyword>
<dbReference type="GO" id="GO:0000444">
    <property type="term" value="C:MIS12/MIND type complex"/>
    <property type="evidence" value="ECO:0007669"/>
    <property type="project" value="InterPro"/>
</dbReference>
<dbReference type="GO" id="GO:0005634">
    <property type="term" value="C:nucleus"/>
    <property type="evidence" value="ECO:0007669"/>
    <property type="project" value="UniProtKB-SubCell"/>
</dbReference>
<evidence type="ECO:0000256" key="2">
    <source>
        <dbReference type="ARBA" id="ARBA00004629"/>
    </source>
</evidence>
<evidence type="ECO:0000256" key="9">
    <source>
        <dbReference type="ARBA" id="ARBA00023328"/>
    </source>
</evidence>
<dbReference type="AlphaFoldDB" id="A0A1Y2EF47"/>
<evidence type="ECO:0000256" key="1">
    <source>
        <dbReference type="ARBA" id="ARBA00004123"/>
    </source>
</evidence>
<dbReference type="Pfam" id="PF03980">
    <property type="entry name" value="Nnf1"/>
    <property type="match status" value="1"/>
</dbReference>
<dbReference type="EMBL" id="MCFJ01000002">
    <property type="protein sequence ID" value="ORY69896.1"/>
    <property type="molecule type" value="Genomic_DNA"/>
</dbReference>
<dbReference type="GO" id="GO:0007059">
    <property type="term" value="P:chromosome segregation"/>
    <property type="evidence" value="ECO:0007669"/>
    <property type="project" value="TreeGrafter"/>
</dbReference>
<dbReference type="STRING" id="1141098.A0A1Y2EF47"/>
<dbReference type="RefSeq" id="XP_040719846.1">
    <property type="nucleotide sequence ID" value="XM_040857456.1"/>
</dbReference>
<keyword evidence="6" id="KW-0995">Kinetochore</keyword>